<sequence>MTQHVFGLFEREEAVRAMIGTLAPYVPTEKISAITKADQLPDYVEKQYETDNIVDGTLIGAGIGAVLGITAGFATALYPTAGSLLITLGPLAGAAYGSWSGGMVGALVDLGISAPNAEHYHREVASGKILLSAEVTDDNRELVQQLFLDHGADGVIVR</sequence>
<dbReference type="RefSeq" id="WP_386044137.1">
    <property type="nucleotide sequence ID" value="NZ_JBHUIO010000002.1"/>
</dbReference>
<reference evidence="2" key="1">
    <citation type="journal article" date="2019" name="Int. J. Syst. Evol. Microbiol.">
        <title>The Global Catalogue of Microorganisms (GCM) 10K type strain sequencing project: providing services to taxonomists for standard genome sequencing and annotation.</title>
        <authorList>
            <consortium name="The Broad Institute Genomics Platform"/>
            <consortium name="The Broad Institute Genome Sequencing Center for Infectious Disease"/>
            <person name="Wu L."/>
            <person name="Ma J."/>
        </authorList>
    </citation>
    <scope>NUCLEOTIDE SEQUENCE [LARGE SCALE GENOMIC DNA]</scope>
    <source>
        <strain evidence="2">CGMCC 1.13574</strain>
    </source>
</reference>
<protein>
    <recommendedName>
        <fullName evidence="3">DUF1269 domain-containing protein</fullName>
    </recommendedName>
</protein>
<dbReference type="EMBL" id="JBHUIO010000002">
    <property type="protein sequence ID" value="MFD2169087.1"/>
    <property type="molecule type" value="Genomic_DNA"/>
</dbReference>
<dbReference type="InterPro" id="IPR052948">
    <property type="entry name" value="Low_temp-induced_all0457"/>
</dbReference>
<evidence type="ECO:0000313" key="1">
    <source>
        <dbReference type="EMBL" id="MFD2169087.1"/>
    </source>
</evidence>
<accession>A0ABW4ZTC4</accession>
<name>A0ABW4ZTC4_9BACL</name>
<evidence type="ECO:0000313" key="2">
    <source>
        <dbReference type="Proteomes" id="UP001597343"/>
    </source>
</evidence>
<dbReference type="Proteomes" id="UP001597343">
    <property type="component" value="Unassembled WGS sequence"/>
</dbReference>
<proteinExistence type="predicted"/>
<dbReference type="PANTHER" id="PTHR36109:SF2">
    <property type="entry name" value="MEMBRANE PROTEIN"/>
    <property type="match status" value="1"/>
</dbReference>
<keyword evidence="2" id="KW-1185">Reference proteome</keyword>
<evidence type="ECO:0008006" key="3">
    <source>
        <dbReference type="Google" id="ProtNLM"/>
    </source>
</evidence>
<dbReference type="PANTHER" id="PTHR36109">
    <property type="entry name" value="MEMBRANE PROTEIN-RELATED"/>
    <property type="match status" value="1"/>
</dbReference>
<organism evidence="1 2">
    <name type="scientific">Tumebacillus lipolyticus</name>
    <dbReference type="NCBI Taxonomy" id="1280370"/>
    <lineage>
        <taxon>Bacteria</taxon>
        <taxon>Bacillati</taxon>
        <taxon>Bacillota</taxon>
        <taxon>Bacilli</taxon>
        <taxon>Bacillales</taxon>
        <taxon>Alicyclobacillaceae</taxon>
        <taxon>Tumebacillus</taxon>
    </lineage>
</organism>
<gene>
    <name evidence="1" type="ORF">ACFSOY_03525</name>
</gene>
<comment type="caution">
    <text evidence="1">The sequence shown here is derived from an EMBL/GenBank/DDBJ whole genome shotgun (WGS) entry which is preliminary data.</text>
</comment>